<protein>
    <submittedName>
        <fullName evidence="1">Uncharacterized protein</fullName>
    </submittedName>
</protein>
<dbReference type="EMBL" id="AM711866">
    <property type="protein sequence ID" value="CAM98511.1"/>
    <property type="molecule type" value="Genomic_DNA"/>
</dbReference>
<organism evidence="1 2">
    <name type="scientific">Clavibacter michiganensis subsp. michiganensis (strain NCPPB 382)</name>
    <dbReference type="NCBI Taxonomy" id="443906"/>
    <lineage>
        <taxon>Bacteria</taxon>
        <taxon>Bacillati</taxon>
        <taxon>Actinomycetota</taxon>
        <taxon>Actinomycetes</taxon>
        <taxon>Micrococcales</taxon>
        <taxon>Microbacteriaceae</taxon>
        <taxon>Clavibacter</taxon>
    </lineage>
</organism>
<dbReference type="GO" id="GO:0003677">
    <property type="term" value="F:DNA binding"/>
    <property type="evidence" value="ECO:0007669"/>
    <property type="project" value="InterPro"/>
</dbReference>
<dbReference type="Proteomes" id="UP000001564">
    <property type="component" value="Plasmid pCM2"/>
</dbReference>
<proteinExistence type="predicted"/>
<dbReference type="SUPFAM" id="SSF47413">
    <property type="entry name" value="lambda repressor-like DNA-binding domains"/>
    <property type="match status" value="1"/>
</dbReference>
<dbReference type="RefSeq" id="WP_011931180.1">
    <property type="nucleotide sequence ID" value="NC_009479.1"/>
</dbReference>
<evidence type="ECO:0000313" key="2">
    <source>
        <dbReference type="Proteomes" id="UP000001564"/>
    </source>
</evidence>
<accession>A5CLP1</accession>
<dbReference type="KEGG" id="cmi:pCM2_0030"/>
<dbReference type="HOGENOM" id="CLU_1243504_0_0_11"/>
<keyword evidence="2" id="KW-1185">Reference proteome</keyword>
<gene>
    <name evidence="1" type="ordered locus">pCM2_0030</name>
</gene>
<dbReference type="Pfam" id="PF13560">
    <property type="entry name" value="HTH_31"/>
    <property type="match status" value="1"/>
</dbReference>
<dbReference type="InterPro" id="IPR010982">
    <property type="entry name" value="Lambda_DNA-bd_dom_sf"/>
</dbReference>
<name>A5CLP1_CLAM3</name>
<reference evidence="1 2" key="1">
    <citation type="journal article" date="2008" name="J. Bacteriol.">
        <title>The genome sequence of the tomato-pathogenic actinomycete Clavibacter michiganensis subsp. michiganensis NCPPB382 reveals a large island involved in pathogenicity.</title>
        <authorList>
            <person name="Gartemann K.H."/>
            <person name="Abt B."/>
            <person name="Bekel T."/>
            <person name="Burger A."/>
            <person name="Engemann J."/>
            <person name="Flugel M."/>
            <person name="Gaigalat L."/>
            <person name="Goesmann A."/>
            <person name="Grafen I."/>
            <person name="Kalinowski J."/>
            <person name="Kaup O."/>
            <person name="Kirchner O."/>
            <person name="Krause L."/>
            <person name="Linke B."/>
            <person name="McHardy A."/>
            <person name="Meyer F."/>
            <person name="Pohle S."/>
            <person name="Ruckert C."/>
            <person name="Schneiker S."/>
            <person name="Zellermann E.M."/>
            <person name="Puhler A."/>
            <person name="Eichenlaub R."/>
            <person name="Kaiser O."/>
            <person name="Bartels D."/>
        </authorList>
    </citation>
    <scope>NUCLEOTIDE SEQUENCE [LARGE SCALE GENOMIC DNA]</scope>
    <source>
        <strain evidence="1 2">NCPPB 382</strain>
        <plasmid evidence="1">pCM2</plasmid>
    </source>
</reference>
<keyword evidence="1" id="KW-0614">Plasmid</keyword>
<sequence>MSETSARALHEALATELRAAQGASRLSVRTWAERSSITHDMLYRILNGKRPVTVVELVMLCRTVGDDPLDLVSRAARRAGITTGDDVHEVVRADRARLALEAAGLWTDPEAAYTKARAALASTGHILSLREWRAFVDGSGSHSLVDALSEFLEVPTDYLLGVSPDDDAKRMDSQLQLAASMRAIGVTKIAARSLDELEPEEMAAVDSAIRHLIAKEEPSDTD</sequence>
<geneLocation type="plasmid" evidence="1 2">
    <name>pCM2</name>
</geneLocation>
<dbReference type="Gene3D" id="1.10.260.40">
    <property type="entry name" value="lambda repressor-like DNA-binding domains"/>
    <property type="match status" value="2"/>
</dbReference>
<evidence type="ECO:0000313" key="1">
    <source>
        <dbReference type="EMBL" id="CAM98511.1"/>
    </source>
</evidence>
<dbReference type="AlphaFoldDB" id="A5CLP1"/>